<evidence type="ECO:0000313" key="1">
    <source>
        <dbReference type="EMBL" id="MXP15681.1"/>
    </source>
</evidence>
<keyword evidence="2" id="KW-1185">Reference proteome</keyword>
<organism evidence="1 2">
    <name type="scientific">Allopontixanthobacter confluentis</name>
    <dbReference type="NCBI Taxonomy" id="1849021"/>
    <lineage>
        <taxon>Bacteria</taxon>
        <taxon>Pseudomonadati</taxon>
        <taxon>Pseudomonadota</taxon>
        <taxon>Alphaproteobacteria</taxon>
        <taxon>Sphingomonadales</taxon>
        <taxon>Erythrobacteraceae</taxon>
        <taxon>Allopontixanthobacter</taxon>
    </lineage>
</organism>
<name>A0A6L7GM17_9SPHN</name>
<protein>
    <submittedName>
        <fullName evidence="1">Uncharacterized protein</fullName>
    </submittedName>
</protein>
<dbReference type="AlphaFoldDB" id="A0A6L7GM17"/>
<dbReference type="Proteomes" id="UP000473531">
    <property type="component" value="Unassembled WGS sequence"/>
</dbReference>
<dbReference type="EMBL" id="WTYU01000002">
    <property type="protein sequence ID" value="MXP15681.1"/>
    <property type="molecule type" value="Genomic_DNA"/>
</dbReference>
<reference evidence="1 2" key="1">
    <citation type="submission" date="2019-12" db="EMBL/GenBank/DDBJ databases">
        <title>Genomic-based taxomic classification of the family Erythrobacteraceae.</title>
        <authorList>
            <person name="Xu L."/>
        </authorList>
    </citation>
    <scope>NUCLEOTIDE SEQUENCE [LARGE SCALE GENOMIC DNA]</scope>
    <source>
        <strain evidence="1 2">KCTC 52259</strain>
    </source>
</reference>
<evidence type="ECO:0000313" key="2">
    <source>
        <dbReference type="Proteomes" id="UP000473531"/>
    </source>
</evidence>
<comment type="caution">
    <text evidence="1">The sequence shown here is derived from an EMBL/GenBank/DDBJ whole genome shotgun (WGS) entry which is preliminary data.</text>
</comment>
<accession>A0A6L7GM17</accession>
<dbReference type="RefSeq" id="WP_160602171.1">
    <property type="nucleotide sequence ID" value="NZ_WTYU01000002.1"/>
</dbReference>
<proteinExistence type="predicted"/>
<gene>
    <name evidence="1" type="ORF">GRI44_13070</name>
</gene>
<sequence>MGKGHYHGGSTLIGDGAIVKAKGRKGGVGPSGAAIRDQQRIIDKKLKVKVGKQVEENQRKMRQLGKDWAEMRGRKAYEKLVVAKQVNSSPLAAALREALEQNDEPKA</sequence>